<comment type="caution">
    <text evidence="8">The sequence shown here is derived from an EMBL/GenBank/DDBJ whole genome shotgun (WGS) entry which is preliminary data.</text>
</comment>
<feature type="domain" description="RNA polymerase sigma factor 70 region 4 type 2" evidence="7">
    <location>
        <begin position="123"/>
        <end position="174"/>
    </location>
</feature>
<proteinExistence type="inferred from homology"/>
<dbReference type="Pfam" id="PF04542">
    <property type="entry name" value="Sigma70_r2"/>
    <property type="match status" value="1"/>
</dbReference>
<evidence type="ECO:0000256" key="3">
    <source>
        <dbReference type="ARBA" id="ARBA00023082"/>
    </source>
</evidence>
<dbReference type="Gene3D" id="1.10.10.10">
    <property type="entry name" value="Winged helix-like DNA-binding domain superfamily/Winged helix DNA-binding domain"/>
    <property type="match status" value="1"/>
</dbReference>
<sequence>MDALSDNALMLKVKNGDVDKLGLLYSRYSKKLFGFFYRLTHRADVSEDLVQNVFYRILKYRHTYRGEGQFKTWIYHLARNVHVDQFKKNKRYHFSENHEFLEDKMEQLPATDEEVMKRQETALLESALNRLPEEKKEILILSRYQELKYEEIGRILNCSEGAVKVRIHRAIKDLKKMYQKMEKEGIYGN</sequence>
<accession>A0ABT8KS11</accession>
<keyword evidence="9" id="KW-1185">Reference proteome</keyword>
<dbReference type="SUPFAM" id="SSF88659">
    <property type="entry name" value="Sigma3 and sigma4 domains of RNA polymerase sigma factors"/>
    <property type="match status" value="1"/>
</dbReference>
<evidence type="ECO:0000256" key="2">
    <source>
        <dbReference type="ARBA" id="ARBA00023015"/>
    </source>
</evidence>
<dbReference type="CDD" id="cd06171">
    <property type="entry name" value="Sigma70_r4"/>
    <property type="match status" value="1"/>
</dbReference>
<organism evidence="8 9">
    <name type="scientific">Splendidivirga corallicola</name>
    <dbReference type="NCBI Taxonomy" id="3051826"/>
    <lineage>
        <taxon>Bacteria</taxon>
        <taxon>Pseudomonadati</taxon>
        <taxon>Bacteroidota</taxon>
        <taxon>Cytophagia</taxon>
        <taxon>Cytophagales</taxon>
        <taxon>Splendidivirgaceae</taxon>
        <taxon>Splendidivirga</taxon>
    </lineage>
</organism>
<evidence type="ECO:0000259" key="6">
    <source>
        <dbReference type="Pfam" id="PF04542"/>
    </source>
</evidence>
<dbReference type="InterPro" id="IPR039425">
    <property type="entry name" value="RNA_pol_sigma-70-like"/>
</dbReference>
<dbReference type="Gene3D" id="1.10.1740.10">
    <property type="match status" value="1"/>
</dbReference>
<gene>
    <name evidence="8" type="ORF">QQ008_19370</name>
</gene>
<keyword evidence="2" id="KW-0805">Transcription regulation</keyword>
<dbReference type="Proteomes" id="UP001172082">
    <property type="component" value="Unassembled WGS sequence"/>
</dbReference>
<protein>
    <submittedName>
        <fullName evidence="8">RNA polymerase sigma factor</fullName>
    </submittedName>
</protein>
<dbReference type="InterPro" id="IPR013324">
    <property type="entry name" value="RNA_pol_sigma_r3/r4-like"/>
</dbReference>
<dbReference type="EMBL" id="JAUJEA010000007">
    <property type="protein sequence ID" value="MDN5203557.1"/>
    <property type="molecule type" value="Genomic_DNA"/>
</dbReference>
<evidence type="ECO:0000256" key="5">
    <source>
        <dbReference type="ARBA" id="ARBA00023163"/>
    </source>
</evidence>
<dbReference type="PANTHER" id="PTHR43133:SF8">
    <property type="entry name" value="RNA POLYMERASE SIGMA FACTOR HI_1459-RELATED"/>
    <property type="match status" value="1"/>
</dbReference>
<dbReference type="InterPro" id="IPR013325">
    <property type="entry name" value="RNA_pol_sigma_r2"/>
</dbReference>
<evidence type="ECO:0000313" key="9">
    <source>
        <dbReference type="Proteomes" id="UP001172082"/>
    </source>
</evidence>
<dbReference type="InterPro" id="IPR007627">
    <property type="entry name" value="RNA_pol_sigma70_r2"/>
</dbReference>
<reference evidence="8" key="1">
    <citation type="submission" date="2023-06" db="EMBL/GenBank/DDBJ databases">
        <title>Genomic of Parafulvivirga corallium.</title>
        <authorList>
            <person name="Wang G."/>
        </authorList>
    </citation>
    <scope>NUCLEOTIDE SEQUENCE</scope>
    <source>
        <strain evidence="8">BMA10</strain>
    </source>
</reference>
<dbReference type="InterPro" id="IPR014284">
    <property type="entry name" value="RNA_pol_sigma-70_dom"/>
</dbReference>
<evidence type="ECO:0000256" key="1">
    <source>
        <dbReference type="ARBA" id="ARBA00010641"/>
    </source>
</evidence>
<dbReference type="InterPro" id="IPR036388">
    <property type="entry name" value="WH-like_DNA-bd_sf"/>
</dbReference>
<dbReference type="RefSeq" id="WP_346753578.1">
    <property type="nucleotide sequence ID" value="NZ_JAUJEA010000007.1"/>
</dbReference>
<dbReference type="InterPro" id="IPR013249">
    <property type="entry name" value="RNA_pol_sigma70_r4_t2"/>
</dbReference>
<keyword evidence="5" id="KW-0804">Transcription</keyword>
<name>A0ABT8KS11_9BACT</name>
<evidence type="ECO:0000256" key="4">
    <source>
        <dbReference type="ARBA" id="ARBA00023125"/>
    </source>
</evidence>
<dbReference type="NCBIfam" id="TIGR02937">
    <property type="entry name" value="sigma70-ECF"/>
    <property type="match status" value="1"/>
</dbReference>
<evidence type="ECO:0000259" key="7">
    <source>
        <dbReference type="Pfam" id="PF08281"/>
    </source>
</evidence>
<keyword evidence="4" id="KW-0238">DNA-binding</keyword>
<dbReference type="SUPFAM" id="SSF88946">
    <property type="entry name" value="Sigma2 domain of RNA polymerase sigma factors"/>
    <property type="match status" value="1"/>
</dbReference>
<comment type="similarity">
    <text evidence="1">Belongs to the sigma-70 factor family. ECF subfamily.</text>
</comment>
<keyword evidence="3" id="KW-0731">Sigma factor</keyword>
<dbReference type="Pfam" id="PF08281">
    <property type="entry name" value="Sigma70_r4_2"/>
    <property type="match status" value="1"/>
</dbReference>
<evidence type="ECO:0000313" key="8">
    <source>
        <dbReference type="EMBL" id="MDN5203557.1"/>
    </source>
</evidence>
<feature type="domain" description="RNA polymerase sigma-70 region 2" evidence="6">
    <location>
        <begin position="24"/>
        <end position="91"/>
    </location>
</feature>
<dbReference type="PANTHER" id="PTHR43133">
    <property type="entry name" value="RNA POLYMERASE ECF-TYPE SIGMA FACTO"/>
    <property type="match status" value="1"/>
</dbReference>